<protein>
    <recommendedName>
        <fullName evidence="4">Ribosome association toxin RatA</fullName>
    </recommendedName>
</protein>
<reference evidence="2" key="1">
    <citation type="submission" date="2021-04" db="EMBL/GenBank/DDBJ databases">
        <title>Phylogenetic analysis of Acidobacteriaceae.</title>
        <authorList>
            <person name="Qiu L."/>
            <person name="Zhang Q."/>
        </authorList>
    </citation>
    <scope>NUCLEOTIDE SEQUENCE</scope>
    <source>
        <strain evidence="2">DSM 25168</strain>
    </source>
</reference>
<name>A0A9J7BI47_9BACT</name>
<proteinExistence type="predicted"/>
<evidence type="ECO:0008006" key="4">
    <source>
        <dbReference type="Google" id="ProtNLM"/>
    </source>
</evidence>
<accession>A0A9J7BI47</accession>
<evidence type="ECO:0000313" key="3">
    <source>
        <dbReference type="Proteomes" id="UP001059380"/>
    </source>
</evidence>
<organism evidence="2 3">
    <name type="scientific">Occallatibacter riparius</name>
    <dbReference type="NCBI Taxonomy" id="1002689"/>
    <lineage>
        <taxon>Bacteria</taxon>
        <taxon>Pseudomonadati</taxon>
        <taxon>Acidobacteriota</taxon>
        <taxon>Terriglobia</taxon>
        <taxon>Terriglobales</taxon>
        <taxon>Acidobacteriaceae</taxon>
        <taxon>Occallatibacter</taxon>
    </lineage>
</organism>
<dbReference type="RefSeq" id="WP_260791799.1">
    <property type="nucleotide sequence ID" value="NZ_CP093313.1"/>
</dbReference>
<dbReference type="EMBL" id="CP093313">
    <property type="protein sequence ID" value="UWZ82612.1"/>
    <property type="molecule type" value="Genomic_DNA"/>
</dbReference>
<evidence type="ECO:0000313" key="2">
    <source>
        <dbReference type="EMBL" id="UWZ82612.1"/>
    </source>
</evidence>
<feature type="chain" id="PRO_5039901868" description="Ribosome association toxin RatA" evidence="1">
    <location>
        <begin position="26"/>
        <end position="272"/>
    </location>
</feature>
<evidence type="ECO:0000256" key="1">
    <source>
        <dbReference type="SAM" id="SignalP"/>
    </source>
</evidence>
<dbReference type="Proteomes" id="UP001059380">
    <property type="component" value="Chromosome"/>
</dbReference>
<gene>
    <name evidence="2" type="ORF">MOP44_18820</name>
</gene>
<dbReference type="AlphaFoldDB" id="A0A9J7BI47"/>
<keyword evidence="1" id="KW-0732">Signal</keyword>
<sequence length="272" mass="29871">MTRTLRKLAGSAGLLLFSALPAAHAQAPSKAAADFSTYASAVESRLATEHASKNTALAAADHNRLRAGELVIQKLIPEKQADPPGAMLHDWRGTAFAPGATAADFERLLRDFPSYTSIYAPEVVRSAVVSHNTNAYSVTMRVKQKHVLTVVMDTTYDVTFSTPSRTGGWSISRSTEIREIENAGTNKERALAPKEEHGFLWRLNTYWTWEERDGGLYLQIESISLTRSIPAGLGWVARPFVESVPRESLEFTLRQTCDALKRSPQLAKGGGR</sequence>
<keyword evidence="3" id="KW-1185">Reference proteome</keyword>
<dbReference type="KEGG" id="orp:MOP44_18820"/>
<feature type="signal peptide" evidence="1">
    <location>
        <begin position="1"/>
        <end position="25"/>
    </location>
</feature>